<protein>
    <submittedName>
        <fullName evidence="2">Uncharacterized protein</fullName>
    </submittedName>
</protein>
<comment type="caution">
    <text evidence="2">The sequence shown here is derived from an EMBL/GenBank/DDBJ whole genome shotgun (WGS) entry which is preliminary data.</text>
</comment>
<accession>A0AAD4JMU9</accession>
<keyword evidence="3" id="KW-1185">Reference proteome</keyword>
<organism evidence="2 3">
    <name type="scientific">Perilla frutescens var. hirtella</name>
    <name type="common">Perilla citriodora</name>
    <name type="synonym">Perilla setoyensis</name>
    <dbReference type="NCBI Taxonomy" id="608512"/>
    <lineage>
        <taxon>Eukaryota</taxon>
        <taxon>Viridiplantae</taxon>
        <taxon>Streptophyta</taxon>
        <taxon>Embryophyta</taxon>
        <taxon>Tracheophyta</taxon>
        <taxon>Spermatophyta</taxon>
        <taxon>Magnoliopsida</taxon>
        <taxon>eudicotyledons</taxon>
        <taxon>Gunneridae</taxon>
        <taxon>Pentapetalae</taxon>
        <taxon>asterids</taxon>
        <taxon>lamiids</taxon>
        <taxon>Lamiales</taxon>
        <taxon>Lamiaceae</taxon>
        <taxon>Nepetoideae</taxon>
        <taxon>Elsholtzieae</taxon>
        <taxon>Perilla</taxon>
    </lineage>
</organism>
<gene>
    <name evidence="2" type="ORF">C2S53_018140</name>
</gene>
<name>A0AAD4JMU9_PERFH</name>
<sequence length="195" mass="21807">MTAQISTMAKFGQKNNDKLSYGNPNNFQQPLPGFSTINGVINESPKPDLENILGSFMTATKQRMDTEAAKVNNLTIAFNKFTSNMGAQLKSMEIQIGQLAKIVGSQQQKGQYPSNTEVNPEEQCNGITKDGDKETTTVVEEASEPKYVPHPTYVPPLPFPQRQKKQENEVQLARFLNIFKKLSIIIHFVEALEKM</sequence>
<feature type="region of interest" description="Disordered" evidence="1">
    <location>
        <begin position="110"/>
        <end position="133"/>
    </location>
</feature>
<evidence type="ECO:0000313" key="3">
    <source>
        <dbReference type="Proteomes" id="UP001190926"/>
    </source>
</evidence>
<dbReference type="EMBL" id="SDAM02000032">
    <property type="protein sequence ID" value="KAH6835890.1"/>
    <property type="molecule type" value="Genomic_DNA"/>
</dbReference>
<reference evidence="2 3" key="1">
    <citation type="journal article" date="2021" name="Nat. Commun.">
        <title>Incipient diploidization of the medicinal plant Perilla within 10,000 years.</title>
        <authorList>
            <person name="Zhang Y."/>
            <person name="Shen Q."/>
            <person name="Leng L."/>
            <person name="Zhang D."/>
            <person name="Chen S."/>
            <person name="Shi Y."/>
            <person name="Ning Z."/>
            <person name="Chen S."/>
        </authorList>
    </citation>
    <scope>NUCLEOTIDE SEQUENCE [LARGE SCALE GENOMIC DNA]</scope>
    <source>
        <strain evidence="3">cv. PC099</strain>
    </source>
</reference>
<evidence type="ECO:0000256" key="1">
    <source>
        <dbReference type="SAM" id="MobiDB-lite"/>
    </source>
</evidence>
<proteinExistence type="predicted"/>
<dbReference type="Proteomes" id="UP001190926">
    <property type="component" value="Unassembled WGS sequence"/>
</dbReference>
<dbReference type="AlphaFoldDB" id="A0AAD4JMU9"/>
<evidence type="ECO:0000313" key="2">
    <source>
        <dbReference type="EMBL" id="KAH6835890.1"/>
    </source>
</evidence>